<evidence type="ECO:0000313" key="3">
    <source>
        <dbReference type="Proteomes" id="UP001250858"/>
    </source>
</evidence>
<dbReference type="InterPro" id="IPR023213">
    <property type="entry name" value="CAT-like_dom_sf"/>
</dbReference>
<evidence type="ECO:0000259" key="1">
    <source>
        <dbReference type="Pfam" id="PF00668"/>
    </source>
</evidence>
<dbReference type="Gene3D" id="3.30.559.30">
    <property type="entry name" value="Nonribosomal peptide synthetase, condensation domain"/>
    <property type="match status" value="1"/>
</dbReference>
<sequence length="455" mass="49325">MREFPQTFEQEALWIADQFMGAPSPFLETWAQHVTGPLDVPALERALSTLVRRHEVLRTTFTHGETGTVQRVHPVGAVPFERLPWPGGDLHETLRRAGQRPLDLTESPARMTVYDYAPDEYVLLLQIHHVAVDDASLALLDHELSALYTEETGGEPAKLTPPGTTLGAYALRTREAGIAPEDLAFWDGFLDGAPPLTQLPPRARPLPERSGTACDCVRATVPDELGRAVRAAARSLRTTPNVLMSTCLAVTVAAVNGDDVIVCSPVSRRGEPELDHVFGCLTDLLPVRYRVPADAGFADVCAAAKRVSLDVLRHRHVPFTMVGGVKRARGLTSGTRLNRVGLVLDETPGDLCLPGLSCRRVHVGGAAAKSDWLQYVVADGDGWDVRADYTTACFTADEAAVTLRQWLTVLAAVAEDPGCRCAPCSACWPGPHDAVGEPAVRRPVCVARRRRPSPM</sequence>
<proteinExistence type="predicted"/>
<dbReference type="RefSeq" id="WP_309549221.1">
    <property type="nucleotide sequence ID" value="NZ_CP133762.1"/>
</dbReference>
<dbReference type="PANTHER" id="PTHR45527:SF1">
    <property type="entry name" value="FATTY ACID SYNTHASE"/>
    <property type="match status" value="1"/>
</dbReference>
<dbReference type="Gene3D" id="3.30.559.10">
    <property type="entry name" value="Chloramphenicol acetyltransferase-like domain"/>
    <property type="match status" value="1"/>
</dbReference>
<keyword evidence="3" id="KW-1185">Reference proteome</keyword>
<dbReference type="Proteomes" id="UP001250858">
    <property type="component" value="Chromosome"/>
</dbReference>
<gene>
    <name evidence="2" type="ORF">RGF97_22025</name>
</gene>
<dbReference type="InterPro" id="IPR001242">
    <property type="entry name" value="Condensation_dom"/>
</dbReference>
<dbReference type="PANTHER" id="PTHR45527">
    <property type="entry name" value="NONRIBOSOMAL PEPTIDE SYNTHETASE"/>
    <property type="match status" value="1"/>
</dbReference>
<evidence type="ECO:0000313" key="2">
    <source>
        <dbReference type="EMBL" id="WMX46960.1"/>
    </source>
</evidence>
<name>A0ABY9RXP9_9ACTN</name>
<feature type="domain" description="Condensation" evidence="1">
    <location>
        <begin position="4"/>
        <end position="419"/>
    </location>
</feature>
<reference evidence="2 3" key="1">
    <citation type="submission" date="2023-09" db="EMBL/GenBank/DDBJ databases">
        <title>Complete genome of Streptomyces roseicoloratus T14.</title>
        <authorList>
            <person name="Bashizi T."/>
            <person name="Kim M.-J."/>
            <person name="Lee G."/>
            <person name="Tagele S.B."/>
            <person name="Shin J.-H."/>
        </authorList>
    </citation>
    <scope>NUCLEOTIDE SEQUENCE [LARGE SCALE GENOMIC DNA]</scope>
    <source>
        <strain evidence="2 3">T14</strain>
    </source>
</reference>
<dbReference type="SUPFAM" id="SSF52777">
    <property type="entry name" value="CoA-dependent acyltransferases"/>
    <property type="match status" value="2"/>
</dbReference>
<dbReference type="Pfam" id="PF00668">
    <property type="entry name" value="Condensation"/>
    <property type="match status" value="1"/>
</dbReference>
<accession>A0ABY9RXP9</accession>
<dbReference type="EMBL" id="CP133762">
    <property type="protein sequence ID" value="WMX46960.1"/>
    <property type="molecule type" value="Genomic_DNA"/>
</dbReference>
<protein>
    <submittedName>
        <fullName evidence="2">Condensation domain-containing protein</fullName>
    </submittedName>
</protein>
<organism evidence="2 3">
    <name type="scientific">Streptomyces roseicoloratus</name>
    <dbReference type="NCBI Taxonomy" id="2508722"/>
    <lineage>
        <taxon>Bacteria</taxon>
        <taxon>Bacillati</taxon>
        <taxon>Actinomycetota</taxon>
        <taxon>Actinomycetes</taxon>
        <taxon>Kitasatosporales</taxon>
        <taxon>Streptomycetaceae</taxon>
        <taxon>Streptomyces</taxon>
    </lineage>
</organism>